<name>A0A653DNI3_CALMS</name>
<feature type="region of interest" description="Disordered" evidence="1">
    <location>
        <begin position="1436"/>
        <end position="1529"/>
    </location>
</feature>
<feature type="compositionally biased region" description="Basic residues" evidence="1">
    <location>
        <begin position="414"/>
        <end position="439"/>
    </location>
</feature>
<evidence type="ECO:0000259" key="2">
    <source>
        <dbReference type="Pfam" id="PF22946"/>
    </source>
</evidence>
<evidence type="ECO:0000313" key="5">
    <source>
        <dbReference type="Proteomes" id="UP000410492"/>
    </source>
</evidence>
<dbReference type="Pfam" id="PF24082">
    <property type="entry name" value="SPEF2_C"/>
    <property type="match status" value="1"/>
</dbReference>
<evidence type="ECO:0008006" key="6">
    <source>
        <dbReference type="Google" id="ProtNLM"/>
    </source>
</evidence>
<dbReference type="InterPro" id="IPR027417">
    <property type="entry name" value="P-loop_NTPase"/>
</dbReference>
<dbReference type="InterPro" id="IPR054517">
    <property type="entry name" value="SPEF2_D5"/>
</dbReference>
<feature type="domain" description="SPEF2 C-terminal" evidence="3">
    <location>
        <begin position="1194"/>
        <end position="1369"/>
    </location>
</feature>
<feature type="compositionally biased region" description="Basic and acidic residues" evidence="1">
    <location>
        <begin position="1488"/>
        <end position="1497"/>
    </location>
</feature>
<evidence type="ECO:0000259" key="3">
    <source>
        <dbReference type="Pfam" id="PF24082"/>
    </source>
</evidence>
<reference evidence="4 5" key="1">
    <citation type="submission" date="2019-01" db="EMBL/GenBank/DDBJ databases">
        <authorList>
            <person name="Sayadi A."/>
        </authorList>
    </citation>
    <scope>NUCLEOTIDE SEQUENCE [LARGE SCALE GENOMIC DNA]</scope>
</reference>
<dbReference type="Gene3D" id="3.40.50.300">
    <property type="entry name" value="P-loop containing nucleotide triphosphate hydrolases"/>
    <property type="match status" value="1"/>
</dbReference>
<feature type="region of interest" description="Disordered" evidence="1">
    <location>
        <begin position="702"/>
        <end position="761"/>
    </location>
</feature>
<dbReference type="OrthoDB" id="62528at2759"/>
<gene>
    <name evidence="4" type="ORF">CALMAC_LOCUS19108</name>
</gene>
<feature type="region of interest" description="Disordered" evidence="1">
    <location>
        <begin position="1035"/>
        <end position="1061"/>
    </location>
</feature>
<feature type="compositionally biased region" description="Acidic residues" evidence="1">
    <location>
        <begin position="1517"/>
        <end position="1526"/>
    </location>
</feature>
<feature type="region of interest" description="Disordered" evidence="1">
    <location>
        <begin position="400"/>
        <end position="445"/>
    </location>
</feature>
<dbReference type="InterPro" id="IPR052634">
    <property type="entry name" value="Sperm_flagellar-bone_growth"/>
</dbReference>
<proteinExistence type="predicted"/>
<dbReference type="Proteomes" id="UP000410492">
    <property type="component" value="Unassembled WGS sequence"/>
</dbReference>
<feature type="compositionally biased region" description="Basic residues" evidence="1">
    <location>
        <begin position="738"/>
        <end position="749"/>
    </location>
</feature>
<evidence type="ECO:0000313" key="4">
    <source>
        <dbReference type="EMBL" id="VEN61786.1"/>
    </source>
</evidence>
<sequence>MVQTRSNFMRLSSVGGQTCRVSIEEDDNVEEKPPEIVPTLDQSYGDLMDEKKKAKQYGFFIPDMNKAREILKKLQAQRKRKLSNETIKKNLHHDILNAFWEEIKSEDSEEYNNQISDKVLKQSLYEKQIIKKMQDVKHQKDIMIRNKEVTNDAIGKEREMVFVDRLLDQNKDLDEKEILYYIDKERTINLHKKLYNEKIRLREERTKKMCTDILNDLVTAAMVESDYRAYYGEEPSERIKDEWKKAFLTGVPYEEVFKPLEDIICGEDEDDEEVEEIIHKEIDRQDKIDRKDFQSYQNLEWPWLLENIEVDDETLYNMECGGTVLGRIVFSLLEMKYPIPSFPAPPGFDKLRICACVNGLTDTAFLPVLQKMLQHRQIIVVEIKDVIDYCLNAYKAEIRTGDEDPDEPEEPTEKKKKGKGKEKKEKKSKKDVKGKKGKNKGGDVTTEEEVIPVIEKVDKKVQTPRLYPDEEPVLSPHAELGKIVDEVLAEGNHVNDYLLVVMFVEYLKSKLEEIKGFVLINYPTTYGQAALLEEALTGIPVPGISTELKTSKSIVEGIHEFTDLEERVSEQPYDECEECRSSKLVKDPYKKPDAPFYDTGLTAYIRVAHAEDISVCHETGELSISSASLTADEEDKTKTKLEQFYSDQGCNYSLYYETFDFYTVKHLAKLIIGDYSIPPKSSIELFGDTIKYINADLTDVDTKSTTQMSKKGDKKGRPKQKAVKEEAGTTTGEDKKSDKKGKGKGKGKKDKGEAPPSHVVIIREDKYTQLPEVEIEEVEPSTDEPPKPGEPGWEYLIAQLPPDLSYALASMWENLEDVYIDDFQQLLFIKRLLLNAVMPFSNYAKQYMTDVITAPDNRKDYLRRFQQIYNEFDDDVRVDLEFKAELHCRVQEMKDKLIDLCDQKMFKCEMERGGLINQRWAPRQLIELLNTYISAFQLELDRFLDTQTLIADYYTGVITKMPNIEEALVKENLPRVEIQDLQLAEATSRLLQYVDTKEENPFTKRASDFLGIALAYVTKMDKVATEVYEKTRNLFNPQPIPGGKGKKEKKPKESKKGGSEKNMLKLFEPDEKVKRNFQKIFDEWICALKGETARVNVRLNLLRADFVRSVNEVLSTLQKTFHDIYEDIQKRYRAEINSVNRACELLCRAIEAGMKIQEELVLKDDEFFVDSKYILYPSEVEKEVYEEPTTDYIFTVKQLSKVTNIFLDLAPSGWLPLRSFTFILQDMTVNDQQRSVPKMWFNLPVENIDKLVIELFGRFEMVPWKEFVLYNLMVPFPTEDELLACRRAYLEYDEQASELVSREDFDKVDLWFDERLEKLLLIKDLLYKLYRVDETWVNYTAMLLDFCKGKTTSEGLGKALTLSLGIKVCSDKEMGDEQATKMVLERAMYEEELARREEERFANIEYIDTIVDELVDQTVHLCESIIIEEVFDDETQMPESEHKRVTLDDDVKRITESPSSFKKDPKTGSRQKVPVPELKKILSNRVSDTSKNRDEKGVQINPEPDEYVEPKRRSDTLDEDMPLNEDDIGRPSSEQLLEVQEMEGEPEVEVVMSGVDVGKETNEKPFRYLLKVEELQDALKRVIPDYFRVRKINTEEQTLDEFVQEIYEKCKRPEFNDEAFVHDILNDETFLEHINITSKFLVRNAPKMVEEYVKGNKI</sequence>
<feature type="compositionally biased region" description="Basic and acidic residues" evidence="1">
    <location>
        <begin position="722"/>
        <end position="737"/>
    </location>
</feature>
<dbReference type="Pfam" id="PF22946">
    <property type="entry name" value="SPEF2_D5"/>
    <property type="match status" value="1"/>
</dbReference>
<dbReference type="PANTHER" id="PTHR14919:SF0">
    <property type="entry name" value="SPERM FLAGELLAR PROTEIN 2"/>
    <property type="match status" value="1"/>
</dbReference>
<evidence type="ECO:0000256" key="1">
    <source>
        <dbReference type="SAM" id="MobiDB-lite"/>
    </source>
</evidence>
<organism evidence="4 5">
    <name type="scientific">Callosobruchus maculatus</name>
    <name type="common">Southern cowpea weevil</name>
    <name type="synonym">Pulse bruchid</name>
    <dbReference type="NCBI Taxonomy" id="64391"/>
    <lineage>
        <taxon>Eukaryota</taxon>
        <taxon>Metazoa</taxon>
        <taxon>Ecdysozoa</taxon>
        <taxon>Arthropoda</taxon>
        <taxon>Hexapoda</taxon>
        <taxon>Insecta</taxon>
        <taxon>Pterygota</taxon>
        <taxon>Neoptera</taxon>
        <taxon>Endopterygota</taxon>
        <taxon>Coleoptera</taxon>
        <taxon>Polyphaga</taxon>
        <taxon>Cucujiformia</taxon>
        <taxon>Chrysomeloidea</taxon>
        <taxon>Chrysomelidae</taxon>
        <taxon>Bruchinae</taxon>
        <taxon>Bruchini</taxon>
        <taxon>Callosobruchus</taxon>
    </lineage>
</organism>
<keyword evidence="5" id="KW-1185">Reference proteome</keyword>
<feature type="compositionally biased region" description="Basic residues" evidence="1">
    <location>
        <begin position="712"/>
        <end position="721"/>
    </location>
</feature>
<feature type="domain" description="CPC1/SPEF2" evidence="2">
    <location>
        <begin position="119"/>
        <end position="252"/>
    </location>
</feature>
<feature type="compositionally biased region" description="Basic and acidic residues" evidence="1">
    <location>
        <begin position="1439"/>
        <end position="1467"/>
    </location>
</feature>
<accession>A0A653DNI3</accession>
<dbReference type="EMBL" id="CAACVG010013403">
    <property type="protein sequence ID" value="VEN61786.1"/>
    <property type="molecule type" value="Genomic_DNA"/>
</dbReference>
<feature type="compositionally biased region" description="Basic and acidic residues" evidence="1">
    <location>
        <begin position="1050"/>
        <end position="1061"/>
    </location>
</feature>
<dbReference type="InterPro" id="IPR056199">
    <property type="entry name" value="SPEF2_C"/>
</dbReference>
<protein>
    <recommendedName>
        <fullName evidence="6">Sperm flagellar protein 2</fullName>
    </recommendedName>
</protein>
<dbReference type="PANTHER" id="PTHR14919">
    <property type="entry name" value="KPL2-RELATED"/>
    <property type="match status" value="1"/>
</dbReference>